<sequence length="157" mass="18518">MSNKDRLLTELQNIKKSRKYLFYAHPSVKTNILSNWNCGFPGPDEELYKNSYYTLIFKFPPTYPFNPPTIMFKNFVYHPNVYKNGHVCLDIIQSKWKPSMNVMNILTALQSFLVQPNVKSPANAEAGYLYVKDNKKYCENVRLNIIKYHTKYDFDKI</sequence>
<dbReference type="VEuPathDB" id="MicrosporidiaDB:NAPIS_ORF02360"/>
<dbReference type="InterPro" id="IPR023313">
    <property type="entry name" value="UBQ-conjugating_AS"/>
</dbReference>
<dbReference type="SUPFAM" id="SSF54495">
    <property type="entry name" value="UBC-like"/>
    <property type="match status" value="1"/>
</dbReference>
<evidence type="ECO:0000313" key="6">
    <source>
        <dbReference type="EMBL" id="EQB60076.1"/>
    </source>
</evidence>
<name>T0M9K6_9MICR</name>
<dbReference type="OrthoDB" id="6600758at2759"/>
<evidence type="ECO:0000256" key="4">
    <source>
        <dbReference type="RuleBase" id="RU362109"/>
    </source>
</evidence>
<dbReference type="GO" id="GO:0005524">
    <property type="term" value="F:ATP binding"/>
    <property type="evidence" value="ECO:0007669"/>
    <property type="project" value="UniProtKB-UniRule"/>
</dbReference>
<dbReference type="PROSITE" id="PS50127">
    <property type="entry name" value="UBC_2"/>
    <property type="match status" value="1"/>
</dbReference>
<evidence type="ECO:0000313" key="7">
    <source>
        <dbReference type="Proteomes" id="UP000053780"/>
    </source>
</evidence>
<accession>T0M9K6</accession>
<reference evidence="6 7" key="1">
    <citation type="journal article" date="2013" name="BMC Genomics">
        <title>Genome sequencing and comparative genomics of honey bee microsporidia, Nosema apis reveal novel insights into host-parasite interactions.</title>
        <authorList>
            <person name="Chen Yp."/>
            <person name="Pettis J.S."/>
            <person name="Zhao Y."/>
            <person name="Liu X."/>
            <person name="Tallon L.J."/>
            <person name="Sadzewicz L.D."/>
            <person name="Li R."/>
            <person name="Zheng H."/>
            <person name="Huang S."/>
            <person name="Zhang X."/>
            <person name="Hamilton M.C."/>
            <person name="Pernal S.F."/>
            <person name="Melathopoulos A.P."/>
            <person name="Yan X."/>
            <person name="Evans J.D."/>
        </authorList>
    </citation>
    <scope>NUCLEOTIDE SEQUENCE [LARGE SCALE GENOMIC DNA]</scope>
    <source>
        <strain evidence="6 7">BRL 01</strain>
    </source>
</reference>
<dbReference type="HOGENOM" id="CLU_030988_12_2_1"/>
<dbReference type="InterPro" id="IPR050113">
    <property type="entry name" value="Ub_conjugating_enzyme"/>
</dbReference>
<proteinExistence type="inferred from homology"/>
<evidence type="ECO:0000256" key="2">
    <source>
        <dbReference type="ARBA" id="ARBA00022786"/>
    </source>
</evidence>
<evidence type="ECO:0000256" key="1">
    <source>
        <dbReference type="ARBA" id="ARBA00022679"/>
    </source>
</evidence>
<dbReference type="Proteomes" id="UP000053780">
    <property type="component" value="Unassembled WGS sequence"/>
</dbReference>
<keyword evidence="1" id="KW-0808">Transferase</keyword>
<dbReference type="PANTHER" id="PTHR24067">
    <property type="entry name" value="UBIQUITIN-CONJUGATING ENZYME E2"/>
    <property type="match status" value="1"/>
</dbReference>
<evidence type="ECO:0000259" key="5">
    <source>
        <dbReference type="PROSITE" id="PS50127"/>
    </source>
</evidence>
<dbReference type="InterPro" id="IPR016135">
    <property type="entry name" value="UBQ-conjugating_enzyme/RWD"/>
</dbReference>
<dbReference type="Gene3D" id="3.10.110.10">
    <property type="entry name" value="Ubiquitin Conjugating Enzyme"/>
    <property type="match status" value="1"/>
</dbReference>
<organism evidence="6 7">
    <name type="scientific">Vairimorpha apis BRL 01</name>
    <dbReference type="NCBI Taxonomy" id="1037528"/>
    <lineage>
        <taxon>Eukaryota</taxon>
        <taxon>Fungi</taxon>
        <taxon>Fungi incertae sedis</taxon>
        <taxon>Microsporidia</taxon>
        <taxon>Nosematidae</taxon>
        <taxon>Vairimorpha</taxon>
    </lineage>
</organism>
<keyword evidence="7" id="KW-1185">Reference proteome</keyword>
<protein>
    <submittedName>
        <fullName evidence="6">Ubiquitin conjugating enzyme e2</fullName>
    </submittedName>
</protein>
<dbReference type="EMBL" id="KE647332">
    <property type="protein sequence ID" value="EQB60076.1"/>
    <property type="molecule type" value="Genomic_DNA"/>
</dbReference>
<gene>
    <name evidence="6" type="ORF">NAPIS_ORF02360</name>
</gene>
<comment type="similarity">
    <text evidence="4">Belongs to the ubiquitin-conjugating enzyme family.</text>
</comment>
<dbReference type="InterPro" id="IPR000608">
    <property type="entry name" value="UBC"/>
</dbReference>
<dbReference type="AlphaFoldDB" id="T0M9K6"/>
<feature type="domain" description="UBC core" evidence="5">
    <location>
        <begin position="2"/>
        <end position="150"/>
    </location>
</feature>
<feature type="active site" description="Glycyl thioester intermediate" evidence="3">
    <location>
        <position position="88"/>
    </location>
</feature>
<evidence type="ECO:0000256" key="3">
    <source>
        <dbReference type="PROSITE-ProRule" id="PRU10133"/>
    </source>
</evidence>
<keyword evidence="4" id="KW-0547">Nucleotide-binding</keyword>
<dbReference type="PROSITE" id="PS00183">
    <property type="entry name" value="UBC_1"/>
    <property type="match status" value="1"/>
</dbReference>
<keyword evidence="2 4" id="KW-0833">Ubl conjugation pathway</keyword>
<keyword evidence="4" id="KW-0067">ATP-binding</keyword>
<dbReference type="GO" id="GO:0016740">
    <property type="term" value="F:transferase activity"/>
    <property type="evidence" value="ECO:0007669"/>
    <property type="project" value="UniProtKB-KW"/>
</dbReference>
<dbReference type="SMART" id="SM00212">
    <property type="entry name" value="UBCc"/>
    <property type="match status" value="1"/>
</dbReference>
<dbReference type="Pfam" id="PF00179">
    <property type="entry name" value="UQ_con"/>
    <property type="match status" value="1"/>
</dbReference>